<dbReference type="HAMAP" id="MF_00736">
    <property type="entry name" value="Ribosomal_uL11"/>
    <property type="match status" value="1"/>
</dbReference>
<evidence type="ECO:0000256" key="1">
    <source>
        <dbReference type="ARBA" id="ARBA00010537"/>
    </source>
</evidence>
<dbReference type="Pfam" id="PF03946">
    <property type="entry name" value="Ribosomal_L11_N"/>
    <property type="match status" value="1"/>
</dbReference>
<gene>
    <name evidence="7" type="primary">rpl11</name>
</gene>
<geneLocation type="plastid" evidence="7"/>
<dbReference type="InterPro" id="IPR036796">
    <property type="entry name" value="Ribosomal_uL11_N_sf"/>
</dbReference>
<dbReference type="EMBL" id="MG273660">
    <property type="protein sequence ID" value="QES95251.1"/>
    <property type="molecule type" value="Genomic_DNA"/>
</dbReference>
<accession>A0A5J6DUS9</accession>
<dbReference type="InterPro" id="IPR006519">
    <property type="entry name" value="Ribosomal_uL11_bac-typ"/>
</dbReference>
<name>A0A5J6DUS9_9STRA</name>
<feature type="domain" description="Large ribosomal subunit protein uL11 C-terminal" evidence="5">
    <location>
        <begin position="71"/>
        <end position="138"/>
    </location>
</feature>
<keyword evidence="2 4" id="KW-0689">Ribosomal protein</keyword>
<dbReference type="PANTHER" id="PTHR11661:SF1">
    <property type="entry name" value="LARGE RIBOSOMAL SUBUNIT PROTEIN UL11M"/>
    <property type="match status" value="1"/>
</dbReference>
<dbReference type="GO" id="GO:0006412">
    <property type="term" value="P:translation"/>
    <property type="evidence" value="ECO:0007669"/>
    <property type="project" value="InterPro"/>
</dbReference>
<dbReference type="InterPro" id="IPR020784">
    <property type="entry name" value="Ribosomal_uL11_N"/>
</dbReference>
<proteinExistence type="inferred from homology"/>
<dbReference type="GO" id="GO:0015934">
    <property type="term" value="C:large ribosomal subunit"/>
    <property type="evidence" value="ECO:0007669"/>
    <property type="project" value="TreeGrafter"/>
</dbReference>
<evidence type="ECO:0000256" key="2">
    <source>
        <dbReference type="ARBA" id="ARBA00022980"/>
    </source>
</evidence>
<protein>
    <submittedName>
        <fullName evidence="7">Ribosomal protein L11</fullName>
    </submittedName>
</protein>
<reference evidence="7" key="1">
    <citation type="journal article" date="2019" name="Am. J. Bot.">
        <title>A single loss of photosynthesis in the diatom order Bacillariales (Bacillariophyta).</title>
        <authorList>
            <person name="Onyshchenko A."/>
            <person name="Ruck E.C."/>
            <person name="Nakov T."/>
            <person name="Alverson A.J."/>
        </authorList>
    </citation>
    <scope>NUCLEOTIDE SEQUENCE</scope>
    <source>
        <strain evidence="7">Nitz4</strain>
    </source>
</reference>
<dbReference type="GO" id="GO:0003735">
    <property type="term" value="F:structural constituent of ribosome"/>
    <property type="evidence" value="ECO:0007669"/>
    <property type="project" value="InterPro"/>
</dbReference>
<organism evidence="7">
    <name type="scientific">Nitzschia sp.</name>
    <name type="common">in: diatoms</name>
    <dbReference type="NCBI Taxonomy" id="1884248"/>
    <lineage>
        <taxon>Eukaryota</taxon>
        <taxon>Sar</taxon>
        <taxon>Stramenopiles</taxon>
        <taxon>Ochrophyta</taxon>
        <taxon>Bacillariophyta</taxon>
        <taxon>Bacillariophyceae</taxon>
        <taxon>Bacillariophycidae</taxon>
        <taxon>Bacillariales</taxon>
        <taxon>Bacillariaceae</taxon>
        <taxon>Nitzschia</taxon>
    </lineage>
</organism>
<keyword evidence="7" id="KW-0934">Plastid</keyword>
<dbReference type="Gene3D" id="1.10.10.250">
    <property type="entry name" value="Ribosomal protein L11, C-terminal domain"/>
    <property type="match status" value="1"/>
</dbReference>
<dbReference type="PANTHER" id="PTHR11661">
    <property type="entry name" value="60S RIBOSOMAL PROTEIN L12"/>
    <property type="match status" value="1"/>
</dbReference>
<keyword evidence="3 4" id="KW-0687">Ribonucleoprotein</keyword>
<dbReference type="Pfam" id="PF00298">
    <property type="entry name" value="Ribosomal_L11"/>
    <property type="match status" value="1"/>
</dbReference>
<evidence type="ECO:0000313" key="7">
    <source>
        <dbReference type="EMBL" id="QES95251.1"/>
    </source>
</evidence>
<evidence type="ECO:0000259" key="6">
    <source>
        <dbReference type="Pfam" id="PF03946"/>
    </source>
</evidence>
<dbReference type="InterPro" id="IPR036769">
    <property type="entry name" value="Ribosomal_uL11_C_sf"/>
</dbReference>
<evidence type="ECO:0000256" key="4">
    <source>
        <dbReference type="RuleBase" id="RU003978"/>
    </source>
</evidence>
<dbReference type="GO" id="GO:0070180">
    <property type="term" value="F:large ribosomal subunit rRNA binding"/>
    <property type="evidence" value="ECO:0007669"/>
    <property type="project" value="TreeGrafter"/>
</dbReference>
<comment type="similarity">
    <text evidence="1 4">Belongs to the universal ribosomal protein uL11 family.</text>
</comment>
<dbReference type="NCBIfam" id="TIGR01632">
    <property type="entry name" value="L11_bact"/>
    <property type="match status" value="1"/>
</dbReference>
<evidence type="ECO:0000256" key="3">
    <source>
        <dbReference type="ARBA" id="ARBA00023274"/>
    </source>
</evidence>
<evidence type="ECO:0000259" key="5">
    <source>
        <dbReference type="Pfam" id="PF00298"/>
    </source>
</evidence>
<dbReference type="SMART" id="SM00649">
    <property type="entry name" value="RL11"/>
    <property type="match status" value="1"/>
</dbReference>
<dbReference type="SUPFAM" id="SSF54747">
    <property type="entry name" value="Ribosomal L11/L12e N-terminal domain"/>
    <property type="match status" value="1"/>
</dbReference>
<dbReference type="Gene3D" id="3.30.1550.10">
    <property type="entry name" value="Ribosomal protein L11/L12, N-terminal domain"/>
    <property type="match status" value="1"/>
</dbReference>
<feature type="domain" description="Large ribosomal subunit protein uL11 N-terminal" evidence="6">
    <location>
        <begin position="9"/>
        <end position="66"/>
    </location>
</feature>
<dbReference type="SUPFAM" id="SSF46906">
    <property type="entry name" value="Ribosomal protein L11, C-terminal domain"/>
    <property type="match status" value="1"/>
</dbReference>
<dbReference type="AlphaFoldDB" id="A0A5J6DUS9"/>
<dbReference type="CDD" id="cd00349">
    <property type="entry name" value="Ribosomal_L11"/>
    <property type="match status" value="1"/>
</dbReference>
<dbReference type="InterPro" id="IPR020783">
    <property type="entry name" value="Ribosomal_uL11_C"/>
</dbReference>
<sequence length="140" mass="15449">MIKKIIASIKLELHAGKATPSSSIGPILGQYGINITLFCKEYNEKTKNDLGFIIPTEITIYSDRSYSFILKTSPTSFLLLKELQIEKGSSEPNKKIIGYITADSLKKIAKTKICDLNTKDLINAINIVKGTAKNMGIIIK</sequence>
<dbReference type="InterPro" id="IPR000911">
    <property type="entry name" value="Ribosomal_uL11"/>
</dbReference>